<evidence type="ECO:0000313" key="1">
    <source>
        <dbReference type="EMBL" id="KAK7504299.1"/>
    </source>
</evidence>
<proteinExistence type="predicted"/>
<keyword evidence="2" id="KW-1185">Reference proteome</keyword>
<sequence length="130" mass="14395">METSKLTHASYGSSRNVFRITADKNIIIHLLEQRPNKLFARHVTLPARNVVVKTAVPAIHLLVFAYVLGRDVRVVSGLPNKVLVNRRPAKSRTAHEFYPSCAVTRLVTVRCYAGNVSPHGDTMATISDFG</sequence>
<dbReference type="Proteomes" id="UP001519460">
    <property type="component" value="Unassembled WGS sequence"/>
</dbReference>
<reference evidence="1 2" key="1">
    <citation type="journal article" date="2023" name="Sci. Data">
        <title>Genome assembly of the Korean intertidal mud-creeper Batillaria attramentaria.</title>
        <authorList>
            <person name="Patra A.K."/>
            <person name="Ho P.T."/>
            <person name="Jun S."/>
            <person name="Lee S.J."/>
            <person name="Kim Y."/>
            <person name="Won Y.J."/>
        </authorList>
    </citation>
    <scope>NUCLEOTIDE SEQUENCE [LARGE SCALE GENOMIC DNA]</scope>
    <source>
        <strain evidence="1">Wonlab-2016</strain>
    </source>
</reference>
<gene>
    <name evidence="1" type="ORF">BaRGS_00004603</name>
</gene>
<evidence type="ECO:0000313" key="2">
    <source>
        <dbReference type="Proteomes" id="UP001519460"/>
    </source>
</evidence>
<dbReference type="AlphaFoldDB" id="A0ABD0LXI8"/>
<name>A0ABD0LXI8_9CAEN</name>
<organism evidence="1 2">
    <name type="scientific">Batillaria attramentaria</name>
    <dbReference type="NCBI Taxonomy" id="370345"/>
    <lineage>
        <taxon>Eukaryota</taxon>
        <taxon>Metazoa</taxon>
        <taxon>Spiralia</taxon>
        <taxon>Lophotrochozoa</taxon>
        <taxon>Mollusca</taxon>
        <taxon>Gastropoda</taxon>
        <taxon>Caenogastropoda</taxon>
        <taxon>Sorbeoconcha</taxon>
        <taxon>Cerithioidea</taxon>
        <taxon>Batillariidae</taxon>
        <taxon>Batillaria</taxon>
    </lineage>
</organism>
<accession>A0ABD0LXI8</accession>
<comment type="caution">
    <text evidence="1">The sequence shown here is derived from an EMBL/GenBank/DDBJ whole genome shotgun (WGS) entry which is preliminary data.</text>
</comment>
<dbReference type="EMBL" id="JACVVK020000016">
    <property type="protein sequence ID" value="KAK7504299.1"/>
    <property type="molecule type" value="Genomic_DNA"/>
</dbReference>
<protein>
    <submittedName>
        <fullName evidence="1">Uncharacterized protein</fullName>
    </submittedName>
</protein>